<dbReference type="Pfam" id="PF00765">
    <property type="entry name" value="Autoind_synth"/>
    <property type="match status" value="1"/>
</dbReference>
<proteinExistence type="inferred from homology"/>
<evidence type="ECO:0000256" key="1">
    <source>
        <dbReference type="ARBA" id="ARBA00012340"/>
    </source>
</evidence>
<evidence type="ECO:0000256" key="8">
    <source>
        <dbReference type="PROSITE-ProRule" id="PRU00533"/>
    </source>
</evidence>
<reference evidence="10 11" key="1">
    <citation type="submission" date="2016-08" db="EMBL/GenBank/DDBJ databases">
        <authorList>
            <person name="Seilhamer J.J."/>
        </authorList>
    </citation>
    <scope>NUCLEOTIDE SEQUENCE [LARGE SCALE GENOMIC DNA]</scope>
    <source>
        <strain evidence="10 11">PH27A</strain>
    </source>
</reference>
<evidence type="ECO:0000256" key="3">
    <source>
        <dbReference type="ARBA" id="ARBA00022654"/>
    </source>
</evidence>
<dbReference type="GO" id="GO:0061579">
    <property type="term" value="F:N-acyl homoserine lactone synthase activity"/>
    <property type="evidence" value="ECO:0007669"/>
    <property type="project" value="UniProtKB-UniRule"/>
</dbReference>
<accession>A0A1E2V909</accession>
<evidence type="ECO:0000256" key="4">
    <source>
        <dbReference type="ARBA" id="ARBA00022679"/>
    </source>
</evidence>
<keyword evidence="6 8" id="KW-0071">Autoinducer synthesis</keyword>
<name>A0A1E2V909_9GAMM</name>
<evidence type="ECO:0000313" key="11">
    <source>
        <dbReference type="Proteomes" id="UP000094291"/>
    </source>
</evidence>
<dbReference type="EMBL" id="MDTQ01000001">
    <property type="protein sequence ID" value="ODC03500.1"/>
    <property type="molecule type" value="Genomic_DNA"/>
</dbReference>
<evidence type="ECO:0000256" key="7">
    <source>
        <dbReference type="ARBA" id="ARBA00048576"/>
    </source>
</evidence>
<dbReference type="Proteomes" id="UP000094291">
    <property type="component" value="Unassembled WGS sequence"/>
</dbReference>
<dbReference type="Gene3D" id="3.40.630.30">
    <property type="match status" value="1"/>
</dbReference>
<dbReference type="InterPro" id="IPR016181">
    <property type="entry name" value="Acyl_CoA_acyltransferase"/>
</dbReference>
<dbReference type="InterPro" id="IPR001690">
    <property type="entry name" value="Autoind_synthase"/>
</dbReference>
<comment type="catalytic activity">
    <reaction evidence="7 9">
        <text>a fatty acyl-[ACP] + S-adenosyl-L-methionine = an N-acyl-L-homoserine lactone + S-methyl-5'-thioadenosine + holo-[ACP] + H(+)</text>
        <dbReference type="Rhea" id="RHEA:10096"/>
        <dbReference type="Rhea" id="RHEA-COMP:9685"/>
        <dbReference type="Rhea" id="RHEA-COMP:14125"/>
        <dbReference type="ChEBI" id="CHEBI:15378"/>
        <dbReference type="ChEBI" id="CHEBI:17509"/>
        <dbReference type="ChEBI" id="CHEBI:55474"/>
        <dbReference type="ChEBI" id="CHEBI:59789"/>
        <dbReference type="ChEBI" id="CHEBI:64479"/>
        <dbReference type="ChEBI" id="CHEBI:138651"/>
        <dbReference type="EC" id="2.3.1.184"/>
    </reaction>
</comment>
<dbReference type="EC" id="2.3.1.184" evidence="1 9"/>
<dbReference type="PANTHER" id="PTHR39322:SF1">
    <property type="entry name" value="ISOVALERYL-HOMOSERINE LACTONE SYNTHASE"/>
    <property type="match status" value="1"/>
</dbReference>
<sequence length="186" mass="20656">MKIVVGTSDTLSQELMGELAHYRHRVFVERLGWELACEQGIELDQFDRHDTLYLAALRSDGDLVGTARLLPTTQPYLLGEIFPELMGALPAPNSPLIWELSRFASVDLESANTGSTHQFSWPITLALLHEVLSQAKHRGVRRLITVSPLGVERLLNRAGVHSYRAGPPMVIGGHPLFACWIRVPGK</sequence>
<dbReference type="AlphaFoldDB" id="A0A1E2V909"/>
<dbReference type="GO" id="GO:0009372">
    <property type="term" value="P:quorum sensing"/>
    <property type="evidence" value="ECO:0007669"/>
    <property type="project" value="UniProtKB-UniRule"/>
</dbReference>
<comment type="similarity">
    <text evidence="8 9">Belongs to the autoinducer synthase family.</text>
</comment>
<dbReference type="STRING" id="197479.BFW38_08015"/>
<keyword evidence="4 9" id="KW-0808">Transferase</keyword>
<keyword evidence="5 9" id="KW-0949">S-adenosyl-L-methionine</keyword>
<dbReference type="PANTHER" id="PTHR39322">
    <property type="entry name" value="ACYL-HOMOSERINE-LACTONE SYNTHASE"/>
    <property type="match status" value="1"/>
</dbReference>
<dbReference type="SUPFAM" id="SSF55729">
    <property type="entry name" value="Acyl-CoA N-acyltransferases (Nat)"/>
    <property type="match status" value="1"/>
</dbReference>
<evidence type="ECO:0000256" key="5">
    <source>
        <dbReference type="ARBA" id="ARBA00022691"/>
    </source>
</evidence>
<gene>
    <name evidence="10" type="ORF">BFW38_08015</name>
</gene>
<dbReference type="PROSITE" id="PS51187">
    <property type="entry name" value="AUTOINDUCER_SYNTH_2"/>
    <property type="match status" value="1"/>
</dbReference>
<dbReference type="PROSITE" id="PS00949">
    <property type="entry name" value="AUTOINDUCER_SYNTH_1"/>
    <property type="match status" value="1"/>
</dbReference>
<dbReference type="GO" id="GO:0007165">
    <property type="term" value="P:signal transduction"/>
    <property type="evidence" value="ECO:0007669"/>
    <property type="project" value="TreeGrafter"/>
</dbReference>
<dbReference type="InterPro" id="IPR018311">
    <property type="entry name" value="Autoind_synth_CS"/>
</dbReference>
<dbReference type="OrthoDB" id="6169313at2"/>
<evidence type="ECO:0000256" key="9">
    <source>
        <dbReference type="RuleBase" id="RU361135"/>
    </source>
</evidence>
<evidence type="ECO:0000256" key="2">
    <source>
        <dbReference type="ARBA" id="ARBA00018768"/>
    </source>
</evidence>
<evidence type="ECO:0000313" key="10">
    <source>
        <dbReference type="EMBL" id="ODC03500.1"/>
    </source>
</evidence>
<dbReference type="PRINTS" id="PR01549">
    <property type="entry name" value="AUTOINDCRSYN"/>
</dbReference>
<evidence type="ECO:0000256" key="6">
    <source>
        <dbReference type="ARBA" id="ARBA00022929"/>
    </source>
</evidence>
<organism evidence="10 11">
    <name type="scientific">Terasakiispira papahanaumokuakeensis</name>
    <dbReference type="NCBI Taxonomy" id="197479"/>
    <lineage>
        <taxon>Bacteria</taxon>
        <taxon>Pseudomonadati</taxon>
        <taxon>Pseudomonadota</taxon>
        <taxon>Gammaproteobacteria</taxon>
        <taxon>Oceanospirillales</taxon>
        <taxon>Terasakiispira</taxon>
    </lineage>
</organism>
<dbReference type="RefSeq" id="WP_068997916.1">
    <property type="nucleotide sequence ID" value="NZ_MDTQ01000001.1"/>
</dbReference>
<protein>
    <recommendedName>
        <fullName evidence="2 9">Acyl-homoserine-lactone synthase</fullName>
        <ecNumber evidence="1 9">2.3.1.184</ecNumber>
    </recommendedName>
    <alternativeName>
        <fullName evidence="9">Autoinducer synthesis protein</fullName>
    </alternativeName>
</protein>
<keyword evidence="11" id="KW-1185">Reference proteome</keyword>
<comment type="caution">
    <text evidence="10">The sequence shown here is derived from an EMBL/GenBank/DDBJ whole genome shotgun (WGS) entry which is preliminary data.</text>
</comment>
<keyword evidence="3 8" id="KW-0673">Quorum sensing</keyword>